<comment type="caution">
    <text evidence="2">The sequence shown here is derived from an EMBL/GenBank/DDBJ whole genome shotgun (WGS) entry which is preliminary data.</text>
</comment>
<dbReference type="Proteomes" id="UP001215280">
    <property type="component" value="Unassembled WGS sequence"/>
</dbReference>
<protein>
    <submittedName>
        <fullName evidence="2">Uncharacterized protein</fullName>
    </submittedName>
</protein>
<evidence type="ECO:0000313" key="2">
    <source>
        <dbReference type="EMBL" id="KAJ7765901.1"/>
    </source>
</evidence>
<evidence type="ECO:0000313" key="3">
    <source>
        <dbReference type="Proteomes" id="UP001215280"/>
    </source>
</evidence>
<reference evidence="2" key="1">
    <citation type="submission" date="2023-03" db="EMBL/GenBank/DDBJ databases">
        <title>Massive genome expansion in bonnet fungi (Mycena s.s.) driven by repeated elements and novel gene families across ecological guilds.</title>
        <authorList>
            <consortium name="Lawrence Berkeley National Laboratory"/>
            <person name="Harder C.B."/>
            <person name="Miyauchi S."/>
            <person name="Viragh M."/>
            <person name="Kuo A."/>
            <person name="Thoen E."/>
            <person name="Andreopoulos B."/>
            <person name="Lu D."/>
            <person name="Skrede I."/>
            <person name="Drula E."/>
            <person name="Henrissat B."/>
            <person name="Morin E."/>
            <person name="Kohler A."/>
            <person name="Barry K."/>
            <person name="LaButti K."/>
            <person name="Morin E."/>
            <person name="Salamov A."/>
            <person name="Lipzen A."/>
            <person name="Mereny Z."/>
            <person name="Hegedus B."/>
            <person name="Baldrian P."/>
            <person name="Stursova M."/>
            <person name="Weitz H."/>
            <person name="Taylor A."/>
            <person name="Grigoriev I.V."/>
            <person name="Nagy L.G."/>
            <person name="Martin F."/>
            <person name="Kauserud H."/>
        </authorList>
    </citation>
    <scope>NUCLEOTIDE SEQUENCE</scope>
    <source>
        <strain evidence="2">CBHHK188m</strain>
    </source>
</reference>
<feature type="region of interest" description="Disordered" evidence="1">
    <location>
        <begin position="309"/>
        <end position="330"/>
    </location>
</feature>
<gene>
    <name evidence="2" type="ORF">DFH07DRAFT_770043</name>
</gene>
<evidence type="ECO:0000256" key="1">
    <source>
        <dbReference type="SAM" id="MobiDB-lite"/>
    </source>
</evidence>
<organism evidence="2 3">
    <name type="scientific">Mycena maculata</name>
    <dbReference type="NCBI Taxonomy" id="230809"/>
    <lineage>
        <taxon>Eukaryota</taxon>
        <taxon>Fungi</taxon>
        <taxon>Dikarya</taxon>
        <taxon>Basidiomycota</taxon>
        <taxon>Agaricomycotina</taxon>
        <taxon>Agaricomycetes</taxon>
        <taxon>Agaricomycetidae</taxon>
        <taxon>Agaricales</taxon>
        <taxon>Marasmiineae</taxon>
        <taxon>Mycenaceae</taxon>
        <taxon>Mycena</taxon>
    </lineage>
</organism>
<keyword evidence="3" id="KW-1185">Reference proteome</keyword>
<dbReference type="EMBL" id="JARJLG010000034">
    <property type="protein sequence ID" value="KAJ7765901.1"/>
    <property type="molecule type" value="Genomic_DNA"/>
</dbReference>
<accession>A0AAD7JMC3</accession>
<dbReference type="AlphaFoldDB" id="A0AAD7JMC3"/>
<sequence>MECKMMSFPRASVAGRRLRVFSTAANRLRLIDLFVLNCIQSVNYMRSSSKFTEGHVQRQRVSGFHHWSEVSGCFELAFNIVAFKPSSSNSLHMHSPSTLTSPKQLTEICFGLWSISWMILWFPSETFNLGLKEVLIESTYLGPLRRVYELSLTDTRCYYMARLNFNQRVRLFTWIHVSLKSIWFQTCAANPFRFAHLSEIASLDRHFLAKPQTGEHLNRSNITDSTHLCKIDPASILFESFPTQIHRLVSIQVGVGYTKPAVFISISAEALPSARKHSIRGQNLDSNRNTAYTCAGWRNAARAVGFDPAEARARKASASPRQDPAPAPPRGIWPPPGAQVVPLPEHDPALVCVLPRAARIPGEVSAAENAPDAGRARGAAAPVRACAAGGTRWMRFRGGDTSGRCAAYGLDTKNYAWWEFRPRRWATLLRVALEQWRVPDAESRTHAGLGLSDVRSVRATVRDACRDVRGGVHGVADARVRHEQPRTHSWSRNRGSGTCAARISSRWMSERGDGRVACAVHKCPQRNTGIWACLGNPDVLV</sequence>
<proteinExistence type="predicted"/>
<name>A0AAD7JMC3_9AGAR</name>